<reference evidence="2 3" key="1">
    <citation type="journal article" date="2010" name="Nature">
        <title>Genome sequence of the palaeopolyploid soybean.</title>
        <authorList>
            <person name="Schmutz J."/>
            <person name="Cannon S.B."/>
            <person name="Schlueter J."/>
            <person name="Ma J."/>
            <person name="Mitros T."/>
            <person name="Nelson W."/>
            <person name="Hyten D.L."/>
            <person name="Song Q."/>
            <person name="Thelen J.J."/>
            <person name="Cheng J."/>
            <person name="Xu D."/>
            <person name="Hellsten U."/>
            <person name="May G.D."/>
            <person name="Yu Y."/>
            <person name="Sakurai T."/>
            <person name="Umezawa T."/>
            <person name="Bhattacharyya M.K."/>
            <person name="Sandhu D."/>
            <person name="Valliyodan B."/>
            <person name="Lindquist E."/>
            <person name="Peto M."/>
            <person name="Grant D."/>
            <person name="Shu S."/>
            <person name="Goodstein D."/>
            <person name="Barry K."/>
            <person name="Futrell-Griggs M."/>
            <person name="Abernathy B."/>
            <person name="Du J."/>
            <person name="Tian Z."/>
            <person name="Zhu L."/>
            <person name="Gill N."/>
            <person name="Joshi T."/>
            <person name="Libault M."/>
            <person name="Sethuraman A."/>
            <person name="Zhang X.-C."/>
            <person name="Shinozaki K."/>
            <person name="Nguyen H.T."/>
            <person name="Wing R.A."/>
            <person name="Cregan P."/>
            <person name="Specht J."/>
            <person name="Grimwood J."/>
            <person name="Rokhsar D."/>
            <person name="Stacey G."/>
            <person name="Shoemaker R.C."/>
            <person name="Jackson S.A."/>
        </authorList>
    </citation>
    <scope>NUCLEOTIDE SEQUENCE</scope>
    <source>
        <strain evidence="3">cv. Williams 82</strain>
        <tissue evidence="2">Callus</tissue>
    </source>
</reference>
<feature type="transmembrane region" description="Helical" evidence="1">
    <location>
        <begin position="6"/>
        <end position="27"/>
    </location>
</feature>
<dbReference type="AlphaFoldDB" id="A0A0R0I2U0"/>
<organism evidence="2">
    <name type="scientific">Glycine max</name>
    <name type="common">Soybean</name>
    <name type="synonym">Glycine hispida</name>
    <dbReference type="NCBI Taxonomy" id="3847"/>
    <lineage>
        <taxon>Eukaryota</taxon>
        <taxon>Viridiplantae</taxon>
        <taxon>Streptophyta</taxon>
        <taxon>Embryophyta</taxon>
        <taxon>Tracheophyta</taxon>
        <taxon>Spermatophyta</taxon>
        <taxon>Magnoliopsida</taxon>
        <taxon>eudicotyledons</taxon>
        <taxon>Gunneridae</taxon>
        <taxon>Pentapetalae</taxon>
        <taxon>rosids</taxon>
        <taxon>fabids</taxon>
        <taxon>Fabales</taxon>
        <taxon>Fabaceae</taxon>
        <taxon>Papilionoideae</taxon>
        <taxon>50 kb inversion clade</taxon>
        <taxon>NPAAA clade</taxon>
        <taxon>indigoferoid/millettioid clade</taxon>
        <taxon>Phaseoleae</taxon>
        <taxon>Glycine</taxon>
        <taxon>Glycine subgen. Soja</taxon>
    </lineage>
</organism>
<evidence type="ECO:0000313" key="2">
    <source>
        <dbReference type="EMBL" id="KRH34537.1"/>
    </source>
</evidence>
<keyword evidence="4" id="KW-1185">Reference proteome</keyword>
<dbReference type="Gramene" id="KRH34537">
    <property type="protein sequence ID" value="KRH34537"/>
    <property type="gene ID" value="GLYMA_10G189600"/>
</dbReference>
<evidence type="ECO:0000313" key="4">
    <source>
        <dbReference type="Proteomes" id="UP000008827"/>
    </source>
</evidence>
<evidence type="ECO:0000256" key="1">
    <source>
        <dbReference type="SAM" id="Phobius"/>
    </source>
</evidence>
<evidence type="ECO:0000313" key="3">
    <source>
        <dbReference type="EnsemblPlants" id="KRH34537"/>
    </source>
</evidence>
<keyword evidence="1" id="KW-0472">Membrane</keyword>
<reference evidence="2" key="3">
    <citation type="submission" date="2018-07" db="EMBL/GenBank/DDBJ databases">
        <title>WGS assembly of Glycine max.</title>
        <authorList>
            <person name="Schmutz J."/>
            <person name="Cannon S."/>
            <person name="Schlueter J."/>
            <person name="Ma J."/>
            <person name="Mitros T."/>
            <person name="Nelson W."/>
            <person name="Hyten D."/>
            <person name="Song Q."/>
            <person name="Thelen J."/>
            <person name="Cheng J."/>
            <person name="Xu D."/>
            <person name="Hellsten U."/>
            <person name="May G."/>
            <person name="Yu Y."/>
            <person name="Sakurai T."/>
            <person name="Umezawa T."/>
            <person name="Bhattacharyya M."/>
            <person name="Sandhu D."/>
            <person name="Valliyodan B."/>
            <person name="Lindquist E."/>
            <person name="Peto M."/>
            <person name="Grant D."/>
            <person name="Shu S."/>
            <person name="Goodstein D."/>
            <person name="Barry K."/>
            <person name="Futrell-Griggs M."/>
            <person name="Abernathy B."/>
            <person name="Du J."/>
            <person name="Tian Z."/>
            <person name="Zhu L."/>
            <person name="Gill N."/>
            <person name="Joshi T."/>
            <person name="Libault M."/>
            <person name="Sethuraman A."/>
            <person name="Zhang X."/>
            <person name="Shinozaki K."/>
            <person name="Nguyen H."/>
            <person name="Wing R."/>
            <person name="Cregan P."/>
            <person name="Specht J."/>
            <person name="Grimwood J."/>
            <person name="Rokhsar D."/>
            <person name="Stacey G."/>
            <person name="Shoemaker R."/>
            <person name="Jackson S."/>
        </authorList>
    </citation>
    <scope>NUCLEOTIDE SEQUENCE</scope>
    <source>
        <tissue evidence="2">Callus</tissue>
    </source>
</reference>
<dbReference type="EnsemblPlants" id="KRH34537">
    <property type="protein sequence ID" value="KRH34537"/>
    <property type="gene ID" value="GLYMA_10G189600"/>
</dbReference>
<dbReference type="Proteomes" id="UP000008827">
    <property type="component" value="Chromosome 10"/>
</dbReference>
<keyword evidence="1" id="KW-1133">Transmembrane helix</keyword>
<dbReference type="EMBL" id="CM000843">
    <property type="protein sequence ID" value="KRH34537.1"/>
    <property type="molecule type" value="Genomic_DNA"/>
</dbReference>
<keyword evidence="1" id="KW-0812">Transmembrane</keyword>
<name>A0A0R0I2U0_SOYBN</name>
<reference evidence="3" key="2">
    <citation type="submission" date="2018-02" db="UniProtKB">
        <authorList>
            <consortium name="EnsemblPlants"/>
        </authorList>
    </citation>
    <scope>IDENTIFICATION</scope>
    <source>
        <strain evidence="3">Williams 82</strain>
    </source>
</reference>
<sequence>MIIVITYYKLFWIHFFYLGLFNELYTVDKYASLNKRTSFLYNFVSNIPLSKNTFPVLCFSPIIGPV</sequence>
<gene>
    <name evidence="2" type="ORF">GLYMA_10G189600</name>
</gene>
<accession>A0A0R0I2U0</accession>
<protein>
    <submittedName>
        <fullName evidence="2 3">Uncharacterized protein</fullName>
    </submittedName>
</protein>
<proteinExistence type="predicted"/>
<dbReference type="InParanoid" id="A0A0R0I2U0"/>